<dbReference type="InterPro" id="IPR036390">
    <property type="entry name" value="WH_DNA-bd_sf"/>
</dbReference>
<comment type="caution">
    <text evidence="4">The sequence shown here is derived from an EMBL/GenBank/DDBJ whole genome shotgun (WGS) entry which is preliminary data.</text>
</comment>
<dbReference type="InterPro" id="IPR000644">
    <property type="entry name" value="CBS_dom"/>
</dbReference>
<dbReference type="PIRSF" id="PIRSF026546">
    <property type="entry name" value="UCP026546_CBS_YqzB"/>
    <property type="match status" value="1"/>
</dbReference>
<gene>
    <name evidence="4" type="ORF">CCE28_12085</name>
</gene>
<dbReference type="PANTHER" id="PTHR48108">
    <property type="entry name" value="CBS DOMAIN-CONTAINING PROTEIN CBSX2, CHLOROPLASTIC"/>
    <property type="match status" value="1"/>
</dbReference>
<sequence>MVKIGLTNRQEKIINIVKENQPITSENIGKILNITRATLRPDLAILTMTGILDARPKVGYFYSGENNASLKLDYMKNITVKDIMSIPVLVDEKESVYEGVTKLFLEDVGTIFVISKEYLVGVASRKDFLRGLMGGIDMHKVPISLIMTRMPNIITVSADESAIMVAMKLIEHEVDSMPVVDAIKEKDKEYLKVIGRISKTNITRLFAELKSSKEE</sequence>
<keyword evidence="2" id="KW-0129">CBS domain</keyword>
<evidence type="ECO:0000313" key="4">
    <source>
        <dbReference type="EMBL" id="PAB58916.1"/>
    </source>
</evidence>
<dbReference type="Pfam" id="PF08279">
    <property type="entry name" value="HTH_11"/>
    <property type="match status" value="1"/>
</dbReference>
<dbReference type="Pfam" id="PF00571">
    <property type="entry name" value="CBS"/>
    <property type="match status" value="2"/>
</dbReference>
<evidence type="ECO:0000259" key="3">
    <source>
        <dbReference type="PROSITE" id="PS51371"/>
    </source>
</evidence>
<protein>
    <submittedName>
        <fullName evidence="4">Transcriptional regulator</fullName>
    </submittedName>
</protein>
<dbReference type="AlphaFoldDB" id="A0A267MHA7"/>
<dbReference type="Gene3D" id="3.10.580.10">
    <property type="entry name" value="CBS-domain"/>
    <property type="match status" value="1"/>
</dbReference>
<keyword evidence="1" id="KW-0677">Repeat</keyword>
<accession>A0A267MHA7</accession>
<dbReference type="SMART" id="SM00116">
    <property type="entry name" value="CBS"/>
    <property type="match status" value="2"/>
</dbReference>
<dbReference type="Proteomes" id="UP000216024">
    <property type="component" value="Unassembled WGS sequence"/>
</dbReference>
<dbReference type="OrthoDB" id="9793615at2"/>
<feature type="domain" description="CBS" evidence="3">
    <location>
        <begin position="147"/>
        <end position="214"/>
    </location>
</feature>
<proteinExistence type="predicted"/>
<dbReference type="InterPro" id="IPR046342">
    <property type="entry name" value="CBS_dom_sf"/>
</dbReference>
<dbReference type="PROSITE" id="PS51371">
    <property type="entry name" value="CBS"/>
    <property type="match status" value="1"/>
</dbReference>
<keyword evidence="5" id="KW-1185">Reference proteome</keyword>
<dbReference type="InterPro" id="IPR013196">
    <property type="entry name" value="HTH_11"/>
</dbReference>
<dbReference type="CDD" id="cd04617">
    <property type="entry name" value="CBS_pair_CcpN"/>
    <property type="match status" value="1"/>
</dbReference>
<name>A0A267MHA7_9FIRM</name>
<dbReference type="InterPro" id="IPR051462">
    <property type="entry name" value="CBS_domain-containing"/>
</dbReference>
<dbReference type="PANTHER" id="PTHR48108:SF32">
    <property type="entry name" value="TRANSCRIPTIONAL REPRESSOR CCPN"/>
    <property type="match status" value="1"/>
</dbReference>
<evidence type="ECO:0000313" key="5">
    <source>
        <dbReference type="Proteomes" id="UP000216024"/>
    </source>
</evidence>
<dbReference type="InterPro" id="IPR036388">
    <property type="entry name" value="WH-like_DNA-bd_sf"/>
</dbReference>
<dbReference type="Gene3D" id="1.10.10.10">
    <property type="entry name" value="Winged helix-like DNA-binding domain superfamily/Winged helix DNA-binding domain"/>
    <property type="match status" value="1"/>
</dbReference>
<organism evidence="4 5">
    <name type="scientific">Anaeromicrobium sediminis</name>
    <dbReference type="NCBI Taxonomy" id="1478221"/>
    <lineage>
        <taxon>Bacteria</taxon>
        <taxon>Bacillati</taxon>
        <taxon>Bacillota</taxon>
        <taxon>Clostridia</taxon>
        <taxon>Peptostreptococcales</taxon>
        <taxon>Thermotaleaceae</taxon>
        <taxon>Anaeromicrobium</taxon>
    </lineage>
</organism>
<dbReference type="EMBL" id="NIBG01000010">
    <property type="protein sequence ID" value="PAB58916.1"/>
    <property type="molecule type" value="Genomic_DNA"/>
</dbReference>
<reference evidence="4 5" key="1">
    <citation type="submission" date="2017-06" db="EMBL/GenBank/DDBJ databases">
        <title>Draft genome sequence of anaerobic fermentative bacterium Anaeromicrobium sediminis DY2726D isolated from West Pacific Ocean sediments.</title>
        <authorList>
            <person name="Zeng X."/>
        </authorList>
    </citation>
    <scope>NUCLEOTIDE SEQUENCE [LARGE SCALE GENOMIC DNA]</scope>
    <source>
        <strain evidence="4 5">DY2726D</strain>
    </source>
</reference>
<dbReference type="SUPFAM" id="SSF46785">
    <property type="entry name" value="Winged helix' DNA-binding domain"/>
    <property type="match status" value="1"/>
</dbReference>
<dbReference type="SUPFAM" id="SSF54631">
    <property type="entry name" value="CBS-domain pair"/>
    <property type="match status" value="1"/>
</dbReference>
<evidence type="ECO:0000256" key="1">
    <source>
        <dbReference type="ARBA" id="ARBA00022737"/>
    </source>
</evidence>
<evidence type="ECO:0000256" key="2">
    <source>
        <dbReference type="PROSITE-ProRule" id="PRU00703"/>
    </source>
</evidence>
<dbReference type="RefSeq" id="WP_095133982.1">
    <property type="nucleotide sequence ID" value="NZ_NIBG01000010.1"/>
</dbReference>
<dbReference type="InterPro" id="IPR016842">
    <property type="entry name" value="UCP026546_HTH-CBS"/>
</dbReference>